<gene>
    <name evidence="1" type="primary">Dere\GG13107</name>
    <name evidence="1" type="ORF">Dere_GG13107</name>
</gene>
<reference evidence="1 2" key="2">
    <citation type="journal article" date="2008" name="Bioinformatics">
        <title>Assembly reconciliation.</title>
        <authorList>
            <person name="Zimin A.V."/>
            <person name="Smith D.R."/>
            <person name="Sutton G."/>
            <person name="Yorke J.A."/>
        </authorList>
    </citation>
    <scope>NUCLEOTIDE SEQUENCE [LARGE SCALE GENOMIC DNA]</scope>
    <source>
        <strain evidence="1 2">TSC#14021-0224.01</strain>
    </source>
</reference>
<accession>B3NYK1</accession>
<dbReference type="eggNOG" id="KOG1543">
    <property type="taxonomic scope" value="Eukaryota"/>
</dbReference>
<proteinExistence type="predicted"/>
<reference evidence="1 2" key="1">
    <citation type="journal article" date="2007" name="Nature">
        <title>Evolution of genes and genomes on the Drosophila phylogeny.</title>
        <authorList>
            <consortium name="Drosophila 12 Genomes Consortium"/>
            <person name="Clark A.G."/>
            <person name="Eisen M.B."/>
            <person name="Smith D.R."/>
            <person name="Bergman C.M."/>
            <person name="Oliver B."/>
            <person name="Markow T.A."/>
            <person name="Kaufman T.C."/>
            <person name="Kellis M."/>
            <person name="Gelbart W."/>
            <person name="Iyer V.N."/>
            <person name="Pollard D.A."/>
            <person name="Sackton T.B."/>
            <person name="Larracuente A.M."/>
            <person name="Singh N.D."/>
            <person name="Abad J.P."/>
            <person name="Abt D.N."/>
            <person name="Adryan B."/>
            <person name="Aguade M."/>
            <person name="Akashi H."/>
            <person name="Anderson W.W."/>
            <person name="Aquadro C.F."/>
            <person name="Ardell D.H."/>
            <person name="Arguello R."/>
            <person name="Artieri C.G."/>
            <person name="Barbash D.A."/>
            <person name="Barker D."/>
            <person name="Barsanti P."/>
            <person name="Batterham P."/>
            <person name="Batzoglou S."/>
            <person name="Begun D."/>
            <person name="Bhutkar A."/>
            <person name="Blanco E."/>
            <person name="Bosak S.A."/>
            <person name="Bradley R.K."/>
            <person name="Brand A.D."/>
            <person name="Brent M.R."/>
            <person name="Brooks A.N."/>
            <person name="Brown R.H."/>
            <person name="Butlin R.K."/>
            <person name="Caggese C."/>
            <person name="Calvi B.R."/>
            <person name="Bernardo de Carvalho A."/>
            <person name="Caspi A."/>
            <person name="Castrezana S."/>
            <person name="Celniker S.E."/>
            <person name="Chang J.L."/>
            <person name="Chapple C."/>
            <person name="Chatterji S."/>
            <person name="Chinwalla A."/>
            <person name="Civetta A."/>
            <person name="Clifton S.W."/>
            <person name="Comeron J.M."/>
            <person name="Costello J.C."/>
            <person name="Coyne J.A."/>
            <person name="Daub J."/>
            <person name="David R.G."/>
            <person name="Delcher A.L."/>
            <person name="Delehaunty K."/>
            <person name="Do C.B."/>
            <person name="Ebling H."/>
            <person name="Edwards K."/>
            <person name="Eickbush T."/>
            <person name="Evans J.D."/>
            <person name="Filipski A."/>
            <person name="Findeiss S."/>
            <person name="Freyhult E."/>
            <person name="Fulton L."/>
            <person name="Fulton R."/>
            <person name="Garcia A.C."/>
            <person name="Gardiner A."/>
            <person name="Garfield D.A."/>
            <person name="Garvin B.E."/>
            <person name="Gibson G."/>
            <person name="Gilbert D."/>
            <person name="Gnerre S."/>
            <person name="Godfrey J."/>
            <person name="Good R."/>
            <person name="Gotea V."/>
            <person name="Gravely B."/>
            <person name="Greenberg A.J."/>
            <person name="Griffiths-Jones S."/>
            <person name="Gross S."/>
            <person name="Guigo R."/>
            <person name="Gustafson E.A."/>
            <person name="Haerty W."/>
            <person name="Hahn M.W."/>
            <person name="Halligan D.L."/>
            <person name="Halpern A.L."/>
            <person name="Halter G.M."/>
            <person name="Han M.V."/>
            <person name="Heger A."/>
            <person name="Hillier L."/>
            <person name="Hinrichs A.S."/>
            <person name="Holmes I."/>
            <person name="Hoskins R.A."/>
            <person name="Hubisz M.J."/>
            <person name="Hultmark D."/>
            <person name="Huntley M.A."/>
            <person name="Jaffe D.B."/>
            <person name="Jagadeeshan S."/>
            <person name="Jeck W.R."/>
            <person name="Johnson J."/>
            <person name="Jones C.D."/>
            <person name="Jordan W.C."/>
            <person name="Karpen G.H."/>
            <person name="Kataoka E."/>
            <person name="Keightley P.D."/>
            <person name="Kheradpour P."/>
            <person name="Kirkness E.F."/>
            <person name="Koerich L.B."/>
            <person name="Kristiansen K."/>
            <person name="Kudrna D."/>
            <person name="Kulathinal R.J."/>
            <person name="Kumar S."/>
            <person name="Kwok R."/>
            <person name="Lander E."/>
            <person name="Langley C.H."/>
            <person name="Lapoint R."/>
            <person name="Lazzaro B.P."/>
            <person name="Lee S.J."/>
            <person name="Levesque L."/>
            <person name="Li R."/>
            <person name="Lin C.F."/>
            <person name="Lin M.F."/>
            <person name="Lindblad-Toh K."/>
            <person name="Llopart A."/>
            <person name="Long M."/>
            <person name="Low L."/>
            <person name="Lozovsky E."/>
            <person name="Lu J."/>
            <person name="Luo M."/>
            <person name="Machado C.A."/>
            <person name="Makalowski W."/>
            <person name="Marzo M."/>
            <person name="Matsuda M."/>
            <person name="Matzkin L."/>
            <person name="McAllister B."/>
            <person name="McBride C.S."/>
            <person name="McKernan B."/>
            <person name="McKernan K."/>
            <person name="Mendez-Lago M."/>
            <person name="Minx P."/>
            <person name="Mollenhauer M.U."/>
            <person name="Montooth K."/>
            <person name="Mount S.M."/>
            <person name="Mu X."/>
            <person name="Myers E."/>
            <person name="Negre B."/>
            <person name="Newfeld S."/>
            <person name="Nielsen R."/>
            <person name="Noor M.A."/>
            <person name="O'Grady P."/>
            <person name="Pachter L."/>
            <person name="Papaceit M."/>
            <person name="Parisi M.J."/>
            <person name="Parisi M."/>
            <person name="Parts L."/>
            <person name="Pedersen J.S."/>
            <person name="Pesole G."/>
            <person name="Phillippy A.M."/>
            <person name="Ponting C.P."/>
            <person name="Pop M."/>
            <person name="Porcelli D."/>
            <person name="Powell J.R."/>
            <person name="Prohaska S."/>
            <person name="Pruitt K."/>
            <person name="Puig M."/>
            <person name="Quesneville H."/>
            <person name="Ram K.R."/>
            <person name="Rand D."/>
            <person name="Rasmussen M.D."/>
            <person name="Reed L.K."/>
            <person name="Reenan R."/>
            <person name="Reily A."/>
            <person name="Remington K.A."/>
            <person name="Rieger T.T."/>
            <person name="Ritchie M.G."/>
            <person name="Robin C."/>
            <person name="Rogers Y.H."/>
            <person name="Rohde C."/>
            <person name="Rozas J."/>
            <person name="Rubenfield M.J."/>
            <person name="Ruiz A."/>
            <person name="Russo S."/>
            <person name="Salzberg S.L."/>
            <person name="Sanchez-Gracia A."/>
            <person name="Saranga D.J."/>
            <person name="Sato H."/>
            <person name="Schaeffer S.W."/>
            <person name="Schatz M.C."/>
            <person name="Schlenke T."/>
            <person name="Schwartz R."/>
            <person name="Segarra C."/>
            <person name="Singh R.S."/>
            <person name="Sirot L."/>
            <person name="Sirota M."/>
            <person name="Sisneros N.B."/>
            <person name="Smith C.D."/>
            <person name="Smith T.F."/>
            <person name="Spieth J."/>
            <person name="Stage D.E."/>
            <person name="Stark A."/>
            <person name="Stephan W."/>
            <person name="Strausberg R.L."/>
            <person name="Strempel S."/>
            <person name="Sturgill D."/>
            <person name="Sutton G."/>
            <person name="Sutton G.G."/>
            <person name="Tao W."/>
            <person name="Teichmann S."/>
            <person name="Tobari Y.N."/>
            <person name="Tomimura Y."/>
            <person name="Tsolas J.M."/>
            <person name="Valente V.L."/>
            <person name="Venter E."/>
            <person name="Venter J.C."/>
            <person name="Vicario S."/>
            <person name="Vieira F.G."/>
            <person name="Vilella A.J."/>
            <person name="Villasante A."/>
            <person name="Walenz B."/>
            <person name="Wang J."/>
            <person name="Wasserman M."/>
            <person name="Watts T."/>
            <person name="Wilson D."/>
            <person name="Wilson R.K."/>
            <person name="Wing R.A."/>
            <person name="Wolfner M.F."/>
            <person name="Wong A."/>
            <person name="Wong G.K."/>
            <person name="Wu C.I."/>
            <person name="Wu G."/>
            <person name="Yamamoto D."/>
            <person name="Yang H.P."/>
            <person name="Yang S.P."/>
            <person name="Yorke J.A."/>
            <person name="Yoshida K."/>
            <person name="Zdobnov E."/>
            <person name="Zhang P."/>
            <person name="Zhang Y."/>
            <person name="Zimin A.V."/>
            <person name="Baldwin J."/>
            <person name="Abdouelleil A."/>
            <person name="Abdulkadir J."/>
            <person name="Abebe A."/>
            <person name="Abera B."/>
            <person name="Abreu J."/>
            <person name="Acer S.C."/>
            <person name="Aftuck L."/>
            <person name="Alexander A."/>
            <person name="An P."/>
            <person name="Anderson E."/>
            <person name="Anderson S."/>
            <person name="Arachi H."/>
            <person name="Azer M."/>
            <person name="Bachantsang P."/>
            <person name="Barry A."/>
            <person name="Bayul T."/>
            <person name="Berlin A."/>
            <person name="Bessette D."/>
            <person name="Bloom T."/>
            <person name="Blye J."/>
            <person name="Boguslavskiy L."/>
            <person name="Bonnet C."/>
            <person name="Boukhgalter B."/>
            <person name="Bourzgui I."/>
            <person name="Brown A."/>
            <person name="Cahill P."/>
            <person name="Channer S."/>
            <person name="Cheshatsang Y."/>
            <person name="Chuda L."/>
            <person name="Citroen M."/>
            <person name="Collymore A."/>
            <person name="Cooke P."/>
            <person name="Costello M."/>
            <person name="D'Aco K."/>
            <person name="Daza R."/>
            <person name="De Haan G."/>
            <person name="DeGray S."/>
            <person name="DeMaso C."/>
            <person name="Dhargay N."/>
            <person name="Dooley K."/>
            <person name="Dooley E."/>
            <person name="Doricent M."/>
            <person name="Dorje P."/>
            <person name="Dorjee K."/>
            <person name="Dupes A."/>
            <person name="Elong R."/>
            <person name="Falk J."/>
            <person name="Farina A."/>
            <person name="Faro S."/>
            <person name="Ferguson D."/>
            <person name="Fisher S."/>
            <person name="Foley C.D."/>
            <person name="Franke A."/>
            <person name="Friedrich D."/>
            <person name="Gadbois L."/>
            <person name="Gearin G."/>
            <person name="Gearin C.R."/>
            <person name="Giannoukos G."/>
            <person name="Goode T."/>
            <person name="Graham J."/>
            <person name="Grandbois E."/>
            <person name="Grewal S."/>
            <person name="Gyaltsen K."/>
            <person name="Hafez N."/>
            <person name="Hagos B."/>
            <person name="Hall J."/>
            <person name="Henson C."/>
            <person name="Hollinger A."/>
            <person name="Honan T."/>
            <person name="Huard M.D."/>
            <person name="Hughes L."/>
            <person name="Hurhula B."/>
            <person name="Husby M.E."/>
            <person name="Kamat A."/>
            <person name="Kanga B."/>
            <person name="Kashin S."/>
            <person name="Khazanovich D."/>
            <person name="Kisner P."/>
            <person name="Lance K."/>
            <person name="Lara M."/>
            <person name="Lee W."/>
            <person name="Lennon N."/>
            <person name="Letendre F."/>
            <person name="LeVine R."/>
            <person name="Lipovsky A."/>
            <person name="Liu X."/>
            <person name="Liu J."/>
            <person name="Liu S."/>
            <person name="Lokyitsang T."/>
            <person name="Lokyitsang Y."/>
            <person name="Lubonja R."/>
            <person name="Lui A."/>
            <person name="MacDonald P."/>
            <person name="Magnisalis V."/>
            <person name="Maru K."/>
            <person name="Matthews C."/>
            <person name="McCusker W."/>
            <person name="McDonough S."/>
            <person name="Mehta T."/>
            <person name="Meldrim J."/>
            <person name="Meneus L."/>
            <person name="Mihai O."/>
            <person name="Mihalev A."/>
            <person name="Mihova T."/>
            <person name="Mittelman R."/>
            <person name="Mlenga V."/>
            <person name="Montmayeur A."/>
            <person name="Mulrain L."/>
            <person name="Navidi A."/>
            <person name="Naylor J."/>
            <person name="Negash T."/>
            <person name="Nguyen T."/>
            <person name="Nguyen N."/>
            <person name="Nicol R."/>
            <person name="Norbu C."/>
            <person name="Norbu N."/>
            <person name="Novod N."/>
            <person name="O'Neill B."/>
            <person name="Osman S."/>
            <person name="Markiewicz E."/>
            <person name="Oyono O.L."/>
            <person name="Patti C."/>
            <person name="Phunkhang P."/>
            <person name="Pierre F."/>
            <person name="Priest M."/>
            <person name="Raghuraman S."/>
            <person name="Rege F."/>
            <person name="Reyes R."/>
            <person name="Rise C."/>
            <person name="Rogov P."/>
            <person name="Ross K."/>
            <person name="Ryan E."/>
            <person name="Settipalli S."/>
            <person name="Shea T."/>
            <person name="Sherpa N."/>
            <person name="Shi L."/>
            <person name="Shih D."/>
            <person name="Sparrow T."/>
            <person name="Spaulding J."/>
            <person name="Stalker J."/>
            <person name="Stange-Thomann N."/>
            <person name="Stavropoulos S."/>
            <person name="Stone C."/>
            <person name="Strader C."/>
            <person name="Tesfaye S."/>
            <person name="Thomson T."/>
            <person name="Thoulutsang Y."/>
            <person name="Thoulutsang D."/>
            <person name="Topham K."/>
            <person name="Topping I."/>
            <person name="Tsamla T."/>
            <person name="Vassiliev H."/>
            <person name="Vo A."/>
            <person name="Wangchuk T."/>
            <person name="Wangdi T."/>
            <person name="Weiand M."/>
            <person name="Wilkinson J."/>
            <person name="Wilson A."/>
            <person name="Yadav S."/>
            <person name="Young G."/>
            <person name="Yu Q."/>
            <person name="Zembek L."/>
            <person name="Zhong D."/>
            <person name="Zimmer A."/>
            <person name="Zwirko Z."/>
            <person name="Jaffe D.B."/>
            <person name="Alvarez P."/>
            <person name="Brockman W."/>
            <person name="Butler J."/>
            <person name="Chin C."/>
            <person name="Gnerre S."/>
            <person name="Grabherr M."/>
            <person name="Kleber M."/>
            <person name="Mauceli E."/>
            <person name="MacCallum I."/>
        </authorList>
    </citation>
    <scope>NUCLEOTIDE SEQUENCE [LARGE SCALE GENOMIC DNA]</scope>
    <source>
        <strain evidence="1 2">TSC#14021-0224.01</strain>
    </source>
</reference>
<organism evidence="1 2">
    <name type="scientific">Drosophila erecta</name>
    <name type="common">Fruit fly</name>
    <dbReference type="NCBI Taxonomy" id="7220"/>
    <lineage>
        <taxon>Eukaryota</taxon>
        <taxon>Metazoa</taxon>
        <taxon>Ecdysozoa</taxon>
        <taxon>Arthropoda</taxon>
        <taxon>Hexapoda</taxon>
        <taxon>Insecta</taxon>
        <taxon>Pterygota</taxon>
        <taxon>Neoptera</taxon>
        <taxon>Endopterygota</taxon>
        <taxon>Diptera</taxon>
        <taxon>Brachycera</taxon>
        <taxon>Muscomorpha</taxon>
        <taxon>Ephydroidea</taxon>
        <taxon>Drosophilidae</taxon>
        <taxon>Drosophila</taxon>
        <taxon>Sophophora</taxon>
    </lineage>
</organism>
<dbReference type="Proteomes" id="UP000008711">
    <property type="component" value="Unassembled WGS sequence"/>
</dbReference>
<sequence>MGLNQFSGTNPGLLYSRRTAIPALRNRVLKELRNRRTTRGTTLLPEESTVGVGDQATECLSWSSSGVLEAHLARKYGKLAG</sequence>
<evidence type="ECO:0000313" key="2">
    <source>
        <dbReference type="Proteomes" id="UP000008711"/>
    </source>
</evidence>
<dbReference type="AlphaFoldDB" id="B3NYK1"/>
<keyword evidence="2" id="KW-1185">Reference proteome</keyword>
<dbReference type="HOGENOM" id="CLU_2576309_0_0_1"/>
<dbReference type="EMBL" id="CH954181">
    <property type="protein sequence ID" value="EDV47982.1"/>
    <property type="molecule type" value="Genomic_DNA"/>
</dbReference>
<name>B3NYK1_DROER</name>
<evidence type="ECO:0000313" key="1">
    <source>
        <dbReference type="EMBL" id="EDV47982.1"/>
    </source>
</evidence>
<protein>
    <submittedName>
        <fullName evidence="1">GG13107</fullName>
    </submittedName>
</protein>